<feature type="compositionally biased region" description="Basic and acidic residues" evidence="1">
    <location>
        <begin position="57"/>
        <end position="75"/>
    </location>
</feature>
<evidence type="ECO:0000313" key="2">
    <source>
        <dbReference type="EMBL" id="KAB7650969.1"/>
    </source>
</evidence>
<feature type="region of interest" description="Disordered" evidence="1">
    <location>
        <begin position="1"/>
        <end position="309"/>
    </location>
</feature>
<feature type="region of interest" description="Disordered" evidence="1">
    <location>
        <begin position="553"/>
        <end position="604"/>
    </location>
</feature>
<dbReference type="EMBL" id="WEHW01000024">
    <property type="protein sequence ID" value="KAB7650969.1"/>
    <property type="molecule type" value="Genomic_DNA"/>
</dbReference>
<feature type="compositionally biased region" description="Polar residues" evidence="1">
    <location>
        <begin position="113"/>
        <end position="124"/>
    </location>
</feature>
<feature type="compositionally biased region" description="Low complexity" evidence="1">
    <location>
        <begin position="1"/>
        <end position="13"/>
    </location>
</feature>
<keyword evidence="3" id="KW-1185">Reference proteome</keyword>
<reference evidence="2 3" key="1">
    <citation type="submission" date="2019-10" db="EMBL/GenBank/DDBJ databases">
        <title>Genome diversity of Sutterella seckii.</title>
        <authorList>
            <person name="Chaplin A.V."/>
            <person name="Sokolova S.R."/>
            <person name="Mosin K.A."/>
            <person name="Ivanova E.L."/>
            <person name="Kochetkova T.O."/>
            <person name="Goltsov A.Y."/>
            <person name="Trofimov D.Y."/>
            <person name="Efimov B.A."/>
        </authorList>
    </citation>
    <scope>NUCLEOTIDE SEQUENCE [LARGE SCALE GENOMIC DNA]</scope>
    <source>
        <strain evidence="2 3">ASD3426</strain>
    </source>
</reference>
<protein>
    <submittedName>
        <fullName evidence="2">Uncharacterized protein</fullName>
    </submittedName>
</protein>
<comment type="caution">
    <text evidence="2">The sequence shown here is derived from an EMBL/GenBank/DDBJ whole genome shotgun (WGS) entry which is preliminary data.</text>
</comment>
<accession>A0AAI9WMU1</accession>
<gene>
    <name evidence="2" type="ORF">GBM96_07265</name>
</gene>
<feature type="compositionally biased region" description="Polar residues" evidence="1">
    <location>
        <begin position="572"/>
        <end position="588"/>
    </location>
</feature>
<dbReference type="RefSeq" id="WP_139687097.1">
    <property type="nucleotide sequence ID" value="NZ_WEHW01000024.1"/>
</dbReference>
<dbReference type="AlphaFoldDB" id="A0AAI9WMU1"/>
<feature type="compositionally biased region" description="Polar residues" evidence="1">
    <location>
        <begin position="145"/>
        <end position="156"/>
    </location>
</feature>
<name>A0AAI9WMU1_9BURK</name>
<dbReference type="Proteomes" id="UP000469462">
    <property type="component" value="Unassembled WGS sequence"/>
</dbReference>
<proteinExistence type="predicted"/>
<evidence type="ECO:0000313" key="3">
    <source>
        <dbReference type="Proteomes" id="UP000469462"/>
    </source>
</evidence>
<feature type="compositionally biased region" description="Low complexity" evidence="1">
    <location>
        <begin position="299"/>
        <end position="309"/>
    </location>
</feature>
<sequence>MGKGVKAAAKKAASQPSDKAETQAAPETLEAAPEGASAYPFPPPPEALPWEGVGEALPKRKDQLEINRREREKLAELLGTGESQSASGSAAAPLQEVKNADAAPAPEVPVFLGNSQKKNKPSTAKTEKPATAESRVVSPAKKSPSESNASTPSKDSGTPKKPKAQKPTQKADGTQAKKAAKPRTGAKNGKQTSAVTAVPQAMACFRKAETPPPEPAPAAASGNESLKDAPIQNAPDAAQKPVSPEPTRLSSGRSGVFGASLGRGLQELSNELPEEPSDKASGTSAPTFVDAPGEDEAKPAGPDAAPDAPHFIALEGRRKNLDSIEKPHEPMRELFPSGTHELLKEMADPDWKEKFIAESLSLRDQLEEEEESLAIRKAAAAVPLARAEELSRARIECEAVEGERPRLLLTDHPDILAAFPDDAGDAYLALLLREISRLEARAREIASVNPADPRLPRILKAFEEVLEAALPAFQEKVRGIDARMQVLKEAGAAAFLWDIRSSEPFRPDGEAESGLSRLMDALARISRGELPASNAKEDPTPTSLWLEALGSVGEPHSEKAPGGDLRPIPRGSLQQTSMDSPGISTESARSMPPAPAPDGSRANAPGRSVKSFLFRPASYLGAIASACLCAAIIPKLVSVVFPTPAFAVVDNDFVRERVALLRIAHTRPGMPEREDLKALDGDRIDEAIRAVSEAKGLPVLNARGVLSGAVSSGNTRDLTDDVFERLGIRPEELRVLDAALKEGWAADLSNLAESGSAAPSLLMQKAREAEANPPSPHSDHDFMDRVKRTLKFFGAASTEASKVEAP</sequence>
<organism evidence="2 3">
    <name type="scientific">Sutterella seckii</name>
    <dbReference type="NCBI Taxonomy" id="1944635"/>
    <lineage>
        <taxon>Bacteria</taxon>
        <taxon>Pseudomonadati</taxon>
        <taxon>Pseudomonadota</taxon>
        <taxon>Betaproteobacteria</taxon>
        <taxon>Burkholderiales</taxon>
        <taxon>Sutterellaceae</taxon>
        <taxon>Sutterella</taxon>
    </lineage>
</organism>
<feature type="compositionally biased region" description="Low complexity" evidence="1">
    <location>
        <begin position="83"/>
        <end position="92"/>
    </location>
</feature>
<evidence type="ECO:0000256" key="1">
    <source>
        <dbReference type="SAM" id="MobiDB-lite"/>
    </source>
</evidence>